<dbReference type="PANTHER" id="PTHR45749">
    <property type="match status" value="1"/>
</dbReference>
<sequence length="266" mass="30256">MDRLLKLQGGIDEVLERQIQDEKQRWREILKRTIDVAKNLASQNLALRDHVETLDSDSPRNLLATLKLVSFYNTVISRHLRNVRENAGSVSYLLHDIRNEIFSLLTNAARDTIMNETNEAKYFGILLDSTHNISHTEQLAEVIRYVHFDLETGNATVKETFIKCVELDKKNAAGYEEIIPRSLEVDGFNFRDCRAQIYDKSAVMSGAISGVQTRLRETNLKAVFINYDNHTLNLAGTHASSPDPTLVTFFGTIYEVYVSLSAFTTR</sequence>
<evidence type="ECO:0000313" key="2">
    <source>
        <dbReference type="EMBL" id="KAL3870674.1"/>
    </source>
</evidence>
<protein>
    <recommendedName>
        <fullName evidence="1">DUF4371 domain-containing protein</fullName>
    </recommendedName>
</protein>
<dbReference type="EMBL" id="JBJQND010000007">
    <property type="protein sequence ID" value="KAL3870674.1"/>
    <property type="molecule type" value="Genomic_DNA"/>
</dbReference>
<dbReference type="Proteomes" id="UP001634394">
    <property type="component" value="Unassembled WGS sequence"/>
</dbReference>
<gene>
    <name evidence="2" type="ORF">ACJMK2_038719</name>
</gene>
<feature type="domain" description="DUF4371" evidence="1">
    <location>
        <begin position="6"/>
        <end position="210"/>
    </location>
</feature>
<dbReference type="Pfam" id="PF14291">
    <property type="entry name" value="DUF4371"/>
    <property type="match status" value="1"/>
</dbReference>
<dbReference type="PANTHER" id="PTHR45749:SF21">
    <property type="entry name" value="DUF4371 DOMAIN-CONTAINING PROTEIN"/>
    <property type="match status" value="1"/>
</dbReference>
<evidence type="ECO:0000313" key="3">
    <source>
        <dbReference type="Proteomes" id="UP001634394"/>
    </source>
</evidence>
<keyword evidence="3" id="KW-1185">Reference proteome</keyword>
<comment type="caution">
    <text evidence="2">The sequence shown here is derived from an EMBL/GenBank/DDBJ whole genome shotgun (WGS) entry which is preliminary data.</text>
</comment>
<reference evidence="2 3" key="1">
    <citation type="submission" date="2024-11" db="EMBL/GenBank/DDBJ databases">
        <title>Chromosome-level genome assembly of the freshwater bivalve Anodonta woodiana.</title>
        <authorList>
            <person name="Chen X."/>
        </authorList>
    </citation>
    <scope>NUCLEOTIDE SEQUENCE [LARGE SCALE GENOMIC DNA]</scope>
    <source>
        <strain evidence="2">MN2024</strain>
        <tissue evidence="2">Gills</tissue>
    </source>
</reference>
<name>A0ABD3W9X0_SINWO</name>
<proteinExistence type="predicted"/>
<dbReference type="AlphaFoldDB" id="A0ABD3W9X0"/>
<dbReference type="InterPro" id="IPR025398">
    <property type="entry name" value="DUF4371"/>
</dbReference>
<accession>A0ABD3W9X0</accession>
<evidence type="ECO:0000259" key="1">
    <source>
        <dbReference type="Pfam" id="PF14291"/>
    </source>
</evidence>
<organism evidence="2 3">
    <name type="scientific">Sinanodonta woodiana</name>
    <name type="common">Chinese pond mussel</name>
    <name type="synonym">Anodonta woodiana</name>
    <dbReference type="NCBI Taxonomy" id="1069815"/>
    <lineage>
        <taxon>Eukaryota</taxon>
        <taxon>Metazoa</taxon>
        <taxon>Spiralia</taxon>
        <taxon>Lophotrochozoa</taxon>
        <taxon>Mollusca</taxon>
        <taxon>Bivalvia</taxon>
        <taxon>Autobranchia</taxon>
        <taxon>Heteroconchia</taxon>
        <taxon>Palaeoheterodonta</taxon>
        <taxon>Unionida</taxon>
        <taxon>Unionoidea</taxon>
        <taxon>Unionidae</taxon>
        <taxon>Unioninae</taxon>
        <taxon>Sinanodonta</taxon>
    </lineage>
</organism>